<dbReference type="Proteomes" id="UP000515165">
    <property type="component" value="Chromosome 16"/>
</dbReference>
<keyword evidence="2" id="KW-1185">Reference proteome</keyword>
<feature type="compositionally biased region" description="Low complexity" evidence="1">
    <location>
        <begin position="182"/>
        <end position="199"/>
    </location>
</feature>
<organism evidence="2 3">
    <name type="scientific">Zalophus californianus</name>
    <name type="common">California sealion</name>
    <dbReference type="NCBI Taxonomy" id="9704"/>
    <lineage>
        <taxon>Eukaryota</taxon>
        <taxon>Metazoa</taxon>
        <taxon>Chordata</taxon>
        <taxon>Craniata</taxon>
        <taxon>Vertebrata</taxon>
        <taxon>Euteleostomi</taxon>
        <taxon>Mammalia</taxon>
        <taxon>Eutheria</taxon>
        <taxon>Laurasiatheria</taxon>
        <taxon>Carnivora</taxon>
        <taxon>Caniformia</taxon>
        <taxon>Pinnipedia</taxon>
        <taxon>Otariidae</taxon>
        <taxon>Zalophus</taxon>
    </lineage>
</organism>
<dbReference type="KEGG" id="zca:118356378"/>
<feature type="region of interest" description="Disordered" evidence="1">
    <location>
        <begin position="92"/>
        <end position="114"/>
    </location>
</feature>
<evidence type="ECO:0000256" key="1">
    <source>
        <dbReference type="SAM" id="MobiDB-lite"/>
    </source>
</evidence>
<feature type="compositionally biased region" description="Basic and acidic residues" evidence="1">
    <location>
        <begin position="1"/>
        <end position="10"/>
    </location>
</feature>
<gene>
    <name evidence="3" type="primary">LOC118356378</name>
</gene>
<protein>
    <submittedName>
        <fullName evidence="3">Basic proline-rich protein-like</fullName>
    </submittedName>
</protein>
<dbReference type="GeneID" id="118356378"/>
<feature type="compositionally biased region" description="Pro residues" evidence="1">
    <location>
        <begin position="764"/>
        <end position="774"/>
    </location>
</feature>
<feature type="compositionally biased region" description="Low complexity" evidence="1">
    <location>
        <begin position="97"/>
        <end position="108"/>
    </location>
</feature>
<feature type="compositionally biased region" description="Basic residues" evidence="1">
    <location>
        <begin position="857"/>
        <end position="872"/>
    </location>
</feature>
<feature type="region of interest" description="Disordered" evidence="1">
    <location>
        <begin position="559"/>
        <end position="872"/>
    </location>
</feature>
<feature type="compositionally biased region" description="Low complexity" evidence="1">
    <location>
        <begin position="662"/>
        <end position="679"/>
    </location>
</feature>
<name>A0A6P9FFG2_ZALCA</name>
<feature type="compositionally biased region" description="Pro residues" evidence="1">
    <location>
        <begin position="737"/>
        <end position="752"/>
    </location>
</feature>
<feature type="compositionally biased region" description="Basic residues" evidence="1">
    <location>
        <begin position="723"/>
        <end position="732"/>
    </location>
</feature>
<feature type="compositionally biased region" description="Polar residues" evidence="1">
    <location>
        <begin position="148"/>
        <end position="161"/>
    </location>
</feature>
<feature type="region of interest" description="Disordered" evidence="1">
    <location>
        <begin position="136"/>
        <end position="225"/>
    </location>
</feature>
<dbReference type="AlphaFoldDB" id="A0A6P9FFG2"/>
<proteinExistence type="predicted"/>
<feature type="region of interest" description="Disordered" evidence="1">
    <location>
        <begin position="1"/>
        <end position="44"/>
    </location>
</feature>
<feature type="region of interest" description="Disordered" evidence="1">
    <location>
        <begin position="374"/>
        <end position="419"/>
    </location>
</feature>
<feature type="compositionally biased region" description="Low complexity" evidence="1">
    <location>
        <begin position="692"/>
        <end position="722"/>
    </location>
</feature>
<feature type="region of interest" description="Disordered" evidence="1">
    <location>
        <begin position="273"/>
        <end position="343"/>
    </location>
</feature>
<evidence type="ECO:0000313" key="2">
    <source>
        <dbReference type="Proteomes" id="UP000515165"/>
    </source>
</evidence>
<feature type="compositionally biased region" description="Low complexity" evidence="1">
    <location>
        <begin position="507"/>
        <end position="528"/>
    </location>
</feature>
<feature type="compositionally biased region" description="Low complexity" evidence="1">
    <location>
        <begin position="812"/>
        <end position="821"/>
    </location>
</feature>
<accession>A0A6P9FFG2</accession>
<dbReference type="RefSeq" id="XP_035580563.1">
    <property type="nucleotide sequence ID" value="XM_035724670.1"/>
</dbReference>
<evidence type="ECO:0000313" key="3">
    <source>
        <dbReference type="RefSeq" id="XP_035580563.1"/>
    </source>
</evidence>
<reference evidence="3" key="1">
    <citation type="submission" date="2025-08" db="UniProtKB">
        <authorList>
            <consortium name="RefSeq"/>
        </authorList>
    </citation>
    <scope>IDENTIFICATION</scope>
    <source>
        <tissue evidence="3">Blood</tissue>
    </source>
</reference>
<feature type="compositionally biased region" description="Low complexity" evidence="1">
    <location>
        <begin position="609"/>
        <end position="643"/>
    </location>
</feature>
<feature type="region of interest" description="Disordered" evidence="1">
    <location>
        <begin position="491"/>
        <end position="528"/>
    </location>
</feature>
<feature type="compositionally biased region" description="Low complexity" evidence="1">
    <location>
        <begin position="383"/>
        <end position="394"/>
    </location>
</feature>
<sequence>MLMQHSREVHSSLTRNSKGFRTGLSRREGQVSEAAPLLPDSRHSPGAAAAGAVLVPDTAHTLSWSASPPPGLGQLRDLVPQPWVQGTPAAWLSPVGSRLRPPASSPEAPSRDCLLNAGRPEAAAAVSSPVHPVTHTAAGARPAVGTPTAASTPRDTGTRTASVAGPLGLLLHGPETPSEPLAPSGGPAAPAAVGTSVTGLCPHTPEASPEPASATIGPEAPTATGRPAAVGISAVRLPPNKPEGPLGPSLSPVGAGIRAVLGTPNLVGARASAGPRAVSLSPHRPATPPGTDSSGTDLSVLGATGTPPAVDIPAVCLLPGKPEKPPEPASNPRRPGTLAAVGTSGAPDALALAQALQEPRQPVSFPMIRGKLQSQCPHAQTTAPRGPRGPLQPRALPPRRPEAPPEPAASPTGRGDLHSSPVLLGLLVSQRYSHSQPYTPQAWSSPRAYLLLITATYLCDRLSDQRPRHLHWLAPVPHTLSGPTAHLSLHSLGPPHGSRHPQSLSSPQQAEAIPQAAASPMAADPPGAPGAALACPFTQGPPEAALIACTFSHSSRMLSCPVEPGRPFRSQPREVGESAPSSSPPVPVTHTDPTGPTTWGCPTAPSTHTAPGSPAASTGPAAPGVPEAPGSLAPAAPASALLPRGRRRSRSRFAPTQRVSQAAVGGRRPAPRPRGVPAAQLFPHGRPRPRPGRLGPTQRPAAPLMAAGPRAPSPPAAEAAAHTHARTPRSGRRGPTPARPPAPDPPGAPRPPQARECRGRPRLRNPPSPGPSPPGLGRGAATGKREGDRLGRASGRSPGRHSNGRGAAREPLGLPSRLGVPGLRGGGLGSQRTRGRGRQGRSSTVRAAPAGRAGRSERRKAARTRWGRPRLP</sequence>
<feature type="compositionally biased region" description="Low complexity" evidence="1">
    <location>
        <begin position="588"/>
        <end position="598"/>
    </location>
</feature>